<dbReference type="EMBL" id="LR797531">
    <property type="protein sequence ID" value="CAB4223416.1"/>
    <property type="molecule type" value="Genomic_DNA"/>
</dbReference>
<name>A0A6J5T8F3_9CAUD</name>
<protein>
    <submittedName>
        <fullName evidence="1">Uncharacterized protein</fullName>
    </submittedName>
</protein>
<proteinExistence type="predicted"/>
<organism evidence="1">
    <name type="scientific">uncultured Caudovirales phage</name>
    <dbReference type="NCBI Taxonomy" id="2100421"/>
    <lineage>
        <taxon>Viruses</taxon>
        <taxon>Duplodnaviria</taxon>
        <taxon>Heunggongvirae</taxon>
        <taxon>Uroviricota</taxon>
        <taxon>Caudoviricetes</taxon>
        <taxon>Peduoviridae</taxon>
        <taxon>Maltschvirus</taxon>
        <taxon>Maltschvirus maltsch</taxon>
    </lineage>
</organism>
<evidence type="ECO:0000313" key="1">
    <source>
        <dbReference type="EMBL" id="CAB4223416.1"/>
    </source>
</evidence>
<accession>A0A6J5T8F3</accession>
<gene>
    <name evidence="1" type="ORF">UFOVP1670_44</name>
</gene>
<reference evidence="1" key="1">
    <citation type="submission" date="2020-05" db="EMBL/GenBank/DDBJ databases">
        <authorList>
            <person name="Chiriac C."/>
            <person name="Salcher M."/>
            <person name="Ghai R."/>
            <person name="Kavagutti S V."/>
        </authorList>
    </citation>
    <scope>NUCLEOTIDE SEQUENCE</scope>
</reference>
<sequence>MFEVEQQNVSFVHMNNRLEKHGEESVLACDLDFSWETTNGMLALFAPDLRSCMYKVSDSAQLELAPDPEHMTALRFPGLAPLKWGTGELIGGQLTFHFGVKSRLDLECHKVHKYRIECKEGGTVVIGFQVQCRPSEQQAGKLSKLLTDGACVVSVVPPAGDVDVGGDDGE</sequence>